<dbReference type="Proteomes" id="UP001146469">
    <property type="component" value="Unassembled WGS sequence"/>
</dbReference>
<comment type="caution">
    <text evidence="2">The sequence shown here is derived from an EMBL/GenBank/DDBJ whole genome shotgun (WGS) entry which is preliminary data.</text>
</comment>
<dbReference type="EMBL" id="JAKMUT010000011">
    <property type="protein sequence ID" value="MCZ9290488.1"/>
    <property type="molecule type" value="Genomic_DNA"/>
</dbReference>
<feature type="region of interest" description="Disordered" evidence="1">
    <location>
        <begin position="1"/>
        <end position="21"/>
    </location>
</feature>
<evidence type="ECO:0000256" key="1">
    <source>
        <dbReference type="SAM" id="MobiDB-lite"/>
    </source>
</evidence>
<proteinExistence type="predicted"/>
<reference evidence="2" key="1">
    <citation type="submission" date="2022-02" db="EMBL/GenBank/DDBJ databases">
        <title>Corynebacterium sp. from urogenital microbiome.</title>
        <authorList>
            <person name="Cappelli E.A."/>
            <person name="Ribeiro T.G."/>
            <person name="Peixe L."/>
        </authorList>
    </citation>
    <scope>NUCLEOTIDE SEQUENCE</scope>
    <source>
        <strain evidence="2">C8Ua_174</strain>
    </source>
</reference>
<dbReference type="RefSeq" id="WP_005294519.1">
    <property type="nucleotide sequence ID" value="NZ_JAKMUT010000011.1"/>
</dbReference>
<evidence type="ECO:0000313" key="2">
    <source>
        <dbReference type="EMBL" id="MCZ9290488.1"/>
    </source>
</evidence>
<gene>
    <name evidence="2" type="ORF">L8V00_09785</name>
</gene>
<protein>
    <submittedName>
        <fullName evidence="2">Uncharacterized protein</fullName>
    </submittedName>
</protein>
<dbReference type="AlphaFoldDB" id="A0A9X3LPM9"/>
<organism evidence="2 3">
    <name type="scientific">Corynebacterium evansiae</name>
    <dbReference type="NCBI Taxonomy" id="2913499"/>
    <lineage>
        <taxon>Bacteria</taxon>
        <taxon>Bacillati</taxon>
        <taxon>Actinomycetota</taxon>
        <taxon>Actinomycetes</taxon>
        <taxon>Mycobacteriales</taxon>
        <taxon>Corynebacteriaceae</taxon>
        <taxon>Corynebacterium</taxon>
    </lineage>
</organism>
<sequence>MGEGQPKPSMLSGDSRRQQEELAQAVDELLARDVHGAEEAAVLEEAHRVVNEALGGER</sequence>
<accession>A0A9X3LPM9</accession>
<dbReference type="GeneID" id="92738390"/>
<evidence type="ECO:0000313" key="3">
    <source>
        <dbReference type="Proteomes" id="UP001146469"/>
    </source>
</evidence>
<keyword evidence="3" id="KW-1185">Reference proteome</keyword>
<name>A0A9X3LPM9_9CORY</name>